<protein>
    <submittedName>
        <fullName evidence="1">Uncharacterized protein</fullName>
    </submittedName>
</protein>
<comment type="caution">
    <text evidence="1">The sequence shown here is derived from an EMBL/GenBank/DDBJ whole genome shotgun (WGS) entry which is preliminary data.</text>
</comment>
<keyword evidence="2" id="KW-1185">Reference proteome</keyword>
<sequence length="35" mass="3890">MKNVTSFPYVSKNTLLSKNTRMITANVPLSCLGIF</sequence>
<evidence type="ECO:0000313" key="2">
    <source>
        <dbReference type="Proteomes" id="UP000009872"/>
    </source>
</evidence>
<accession>K9EHE9</accession>
<gene>
    <name evidence="1" type="ORF">HMPREF9447_01765</name>
</gene>
<organism evidence="1 2">
    <name type="scientific">Bacteroides oleiciplenus YIT 12058</name>
    <dbReference type="NCBI Taxonomy" id="742727"/>
    <lineage>
        <taxon>Bacteria</taxon>
        <taxon>Pseudomonadati</taxon>
        <taxon>Bacteroidota</taxon>
        <taxon>Bacteroidia</taxon>
        <taxon>Bacteroidales</taxon>
        <taxon>Bacteroidaceae</taxon>
        <taxon>Bacteroides</taxon>
    </lineage>
</organism>
<dbReference type="HOGENOM" id="CLU_3363292_0_0_10"/>
<reference evidence="1 2" key="1">
    <citation type="submission" date="2012-09" db="EMBL/GenBank/DDBJ databases">
        <title>The Genome Sequence of Bacteroides oleiciplenus YIT 12058.</title>
        <authorList>
            <consortium name="The Broad Institute Genome Sequencing Platform"/>
            <person name="Earl A."/>
            <person name="Ward D."/>
            <person name="Feldgarden M."/>
            <person name="Gevers D."/>
            <person name="Morotomi M."/>
            <person name="Walker B."/>
            <person name="Young S.K."/>
            <person name="Zeng Q."/>
            <person name="Gargeya S."/>
            <person name="Fitzgerald M."/>
            <person name="Haas B."/>
            <person name="Abouelleil A."/>
            <person name="Alvarado L."/>
            <person name="Arachchi H.M."/>
            <person name="Berlin A.M."/>
            <person name="Chapman S.B."/>
            <person name="Goldberg J."/>
            <person name="Griggs A."/>
            <person name="Gujja S."/>
            <person name="Hansen M."/>
            <person name="Howarth C."/>
            <person name="Imamovic A."/>
            <person name="Larimer J."/>
            <person name="McCowen C."/>
            <person name="Montmayeur A."/>
            <person name="Murphy C."/>
            <person name="Neiman D."/>
            <person name="Pearson M."/>
            <person name="Priest M."/>
            <person name="Roberts A."/>
            <person name="Saif S."/>
            <person name="Shea T."/>
            <person name="Sisk P."/>
            <person name="Sykes S."/>
            <person name="Wortman J."/>
            <person name="Nusbaum C."/>
            <person name="Birren B."/>
        </authorList>
    </citation>
    <scope>NUCLEOTIDE SEQUENCE [LARGE SCALE GENOMIC DNA]</scope>
    <source>
        <strain evidence="1 2">YIT 12058</strain>
    </source>
</reference>
<name>K9EHE9_9BACE</name>
<dbReference type="EMBL" id="ADLF01000009">
    <property type="protein sequence ID" value="EKU90347.1"/>
    <property type="molecule type" value="Genomic_DNA"/>
</dbReference>
<evidence type="ECO:0000313" key="1">
    <source>
        <dbReference type="EMBL" id="EKU90347.1"/>
    </source>
</evidence>
<proteinExistence type="predicted"/>
<dbReference type="AlphaFoldDB" id="K9EHE9"/>
<dbReference type="Proteomes" id="UP000009872">
    <property type="component" value="Unassembled WGS sequence"/>
</dbReference>